<dbReference type="Gene3D" id="1.50.10.10">
    <property type="match status" value="1"/>
</dbReference>
<keyword evidence="1" id="KW-0328">Glycosyltransferase</keyword>
<dbReference type="AlphaFoldDB" id="A0A9D1EA85"/>
<reference evidence="5" key="2">
    <citation type="journal article" date="2021" name="PeerJ">
        <title>Extensive microbial diversity within the chicken gut microbiome revealed by metagenomics and culture.</title>
        <authorList>
            <person name="Gilroy R."/>
            <person name="Ravi A."/>
            <person name="Getino M."/>
            <person name="Pursley I."/>
            <person name="Horton D.L."/>
            <person name="Alikhan N.F."/>
            <person name="Baker D."/>
            <person name="Gharbi K."/>
            <person name="Hall N."/>
            <person name="Watson M."/>
            <person name="Adriaenssens E.M."/>
            <person name="Foster-Nyarko E."/>
            <person name="Jarju S."/>
            <person name="Secka A."/>
            <person name="Antonio M."/>
            <person name="Oren A."/>
            <person name="Chaudhuri R.R."/>
            <person name="La Ragione R."/>
            <person name="Hildebrand F."/>
            <person name="Pallen M.J."/>
        </authorList>
    </citation>
    <scope>NUCLEOTIDE SEQUENCE</scope>
    <source>
        <strain evidence="5">ChiSjej5B23-6657</strain>
    </source>
</reference>
<evidence type="ECO:0000259" key="4">
    <source>
        <dbReference type="Pfam" id="PF17167"/>
    </source>
</evidence>
<dbReference type="GO" id="GO:0005975">
    <property type="term" value="P:carbohydrate metabolic process"/>
    <property type="evidence" value="ECO:0007669"/>
    <property type="project" value="InterPro"/>
</dbReference>
<dbReference type="InterPro" id="IPR033432">
    <property type="entry name" value="GH94_catalytic"/>
</dbReference>
<organism evidence="5 6">
    <name type="scientific">Candidatus Pullilachnospira gallistercoris</name>
    <dbReference type="NCBI Taxonomy" id="2840911"/>
    <lineage>
        <taxon>Bacteria</taxon>
        <taxon>Bacillati</taxon>
        <taxon>Bacillota</taxon>
        <taxon>Clostridia</taxon>
        <taxon>Lachnospirales</taxon>
        <taxon>Lachnospiraceae</taxon>
        <taxon>Lachnospiraceae incertae sedis</taxon>
        <taxon>Candidatus Pullilachnospira</taxon>
    </lineage>
</organism>
<dbReference type="EMBL" id="DVHM01000130">
    <property type="protein sequence ID" value="HIR71205.1"/>
    <property type="molecule type" value="Genomic_DNA"/>
</dbReference>
<dbReference type="InterPro" id="IPR052047">
    <property type="entry name" value="GH94_Enzymes"/>
</dbReference>
<comment type="caution">
    <text evidence="5">The sequence shown here is derived from an EMBL/GenBank/DDBJ whole genome shotgun (WGS) entry which is preliminary data.</text>
</comment>
<dbReference type="SUPFAM" id="SSF48208">
    <property type="entry name" value="Six-hairpin glycosidases"/>
    <property type="match status" value="1"/>
</dbReference>
<protein>
    <submittedName>
        <fullName evidence="5">Cellobiose phosphorylase</fullName>
    </submittedName>
</protein>
<name>A0A9D1EA85_9FIRM</name>
<reference evidence="5" key="1">
    <citation type="submission" date="2020-10" db="EMBL/GenBank/DDBJ databases">
        <authorList>
            <person name="Gilroy R."/>
        </authorList>
    </citation>
    <scope>NUCLEOTIDE SEQUENCE</scope>
    <source>
        <strain evidence="5">ChiSjej5B23-6657</strain>
    </source>
</reference>
<evidence type="ECO:0000256" key="1">
    <source>
        <dbReference type="ARBA" id="ARBA00022676"/>
    </source>
</evidence>
<dbReference type="Gene3D" id="2.60.420.10">
    <property type="entry name" value="Maltose phosphorylase, domain 3"/>
    <property type="match status" value="1"/>
</dbReference>
<dbReference type="InterPro" id="IPR008928">
    <property type="entry name" value="6-hairpin_glycosidase_sf"/>
</dbReference>
<gene>
    <name evidence="5" type="ORF">IAA55_07975</name>
</gene>
<dbReference type="InterPro" id="IPR010383">
    <property type="entry name" value="Glyco_hydrolase_94_b-supersand"/>
</dbReference>
<dbReference type="PANTHER" id="PTHR37469:SF2">
    <property type="entry name" value="CELLOBIONIC ACID PHOSPHORYLASE"/>
    <property type="match status" value="1"/>
</dbReference>
<dbReference type="PANTHER" id="PTHR37469">
    <property type="entry name" value="CELLOBIONIC ACID PHOSPHORYLASE-RELATED"/>
    <property type="match status" value="1"/>
</dbReference>
<dbReference type="Pfam" id="PF17167">
    <property type="entry name" value="Glyco_hydro_94"/>
    <property type="match status" value="1"/>
</dbReference>
<evidence type="ECO:0000256" key="2">
    <source>
        <dbReference type="ARBA" id="ARBA00022679"/>
    </source>
</evidence>
<dbReference type="GO" id="GO:0030246">
    <property type="term" value="F:carbohydrate binding"/>
    <property type="evidence" value="ECO:0007669"/>
    <property type="project" value="InterPro"/>
</dbReference>
<dbReference type="GO" id="GO:0016757">
    <property type="term" value="F:glycosyltransferase activity"/>
    <property type="evidence" value="ECO:0007669"/>
    <property type="project" value="UniProtKB-KW"/>
</dbReference>
<dbReference type="InterPro" id="IPR012341">
    <property type="entry name" value="6hp_glycosidase-like_sf"/>
</dbReference>
<feature type="domain" description="Glycosyl hydrolase 94 supersandwich" evidence="3">
    <location>
        <begin position="31"/>
        <end position="305"/>
    </location>
</feature>
<dbReference type="InterPro" id="IPR037018">
    <property type="entry name" value="GH65_N"/>
</dbReference>
<accession>A0A9D1EA85</accession>
<evidence type="ECO:0000259" key="3">
    <source>
        <dbReference type="Pfam" id="PF06165"/>
    </source>
</evidence>
<proteinExistence type="predicted"/>
<evidence type="ECO:0000313" key="5">
    <source>
        <dbReference type="EMBL" id="HIR71205.1"/>
    </source>
</evidence>
<feature type="domain" description="Glycosyl hydrolase 94 catalytic" evidence="4">
    <location>
        <begin position="323"/>
        <end position="705"/>
    </location>
</feature>
<dbReference type="Gene3D" id="2.70.98.40">
    <property type="entry name" value="Glycoside hydrolase, family 65, N-terminal domain"/>
    <property type="match status" value="1"/>
</dbReference>
<keyword evidence="2" id="KW-0808">Transferase</keyword>
<dbReference type="SUPFAM" id="SSF74650">
    <property type="entry name" value="Galactose mutarotase-like"/>
    <property type="match status" value="1"/>
</dbReference>
<evidence type="ECO:0000313" key="6">
    <source>
        <dbReference type="Proteomes" id="UP000823912"/>
    </source>
</evidence>
<dbReference type="Proteomes" id="UP000823912">
    <property type="component" value="Unassembled WGS sequence"/>
</dbReference>
<dbReference type="InterPro" id="IPR011013">
    <property type="entry name" value="Gal_mutarotase_sf_dom"/>
</dbReference>
<dbReference type="Pfam" id="PF06165">
    <property type="entry name" value="GH94_b-supersand"/>
    <property type="match status" value="1"/>
</dbReference>
<sequence length="803" mass="90883">MERGWEKDSRSDGREEKRLYEFSEDGDSCIIRNPRTPRYWYNYLWNENRYCAQISQIGHGRSYYLSEKAEMCMINRDDARYVYLRDEDSGVCWNIGEGPLNTEVEDYRCTHSIGYSEICSRKDDIEESWRIFVPKEGFHEVWTLKLRNTGEEVRNLSVFSAVSFSLEGFSYPRYYEMYRCMKTGFDGELNGVYCDSAHPFAPHEYYHGFLASTEPVYAYDGDLTAFCGPTGTLTLPDASACALFQRPDVVMQGRDCTNSEAALFILGGVLQHKLALQPGEEREIHVIYGICASRKEARRDVEMYTESGSVERAFADAVAYNFEKIRTLSVKTPDEKINHIMNNWVKKQADFCIVGKKGVRDNLQIAVALLGYRQEKAREEIIECLRHQFADGHAVLTWYPYDDTRYSDQPFWIVWAVCELIKETGDFSILEQKVSWQDGGEATVLEHVKAAVRRLIEDKGENGLVKIRFADWNDALNVTDDPEAETVMLSHQFCLALRELRRLMERIGEEDYAEFLGQEYETLKAAINEKAWDGEWYARALSRKGNIGAKDSPGSKIYLNAQTWAVLADVAEGTRLSAVLAAVDSMEQDFGFPLNMPPYPAYDPHVGRMSGMLPGLFENGGVYCHATGFKILMDCKCGRGTKALETLKKIMPDSGKNPSSRSGAEPYVFTNCYSTNSGYYGKSYQSWTTGTSAWCMMGLYEGMMGIKRDYDGLRIAPCFPAAWEEAEATRHFRGADYHIVIRNPKHLEKGKPVITVDGSLCDGGPGNSSPCGDERRDDSLYAGGLVPAFGDGKTHEVEVLLTE</sequence>